<accession>A0ABD5B1K6</accession>
<protein>
    <submittedName>
        <fullName evidence="2">Formylglycine-generating enzyme family protein</fullName>
    </submittedName>
    <submittedName>
        <fullName evidence="3">Formylglycine-generating enzyme required for sulfatase activity</fullName>
    </submittedName>
</protein>
<keyword evidence="4" id="KW-1185">Reference proteome</keyword>
<dbReference type="InterPro" id="IPR042095">
    <property type="entry name" value="SUMF_sf"/>
</dbReference>
<reference evidence="2 5" key="2">
    <citation type="submission" date="2023-06" db="EMBL/GenBank/DDBJ databases">
        <title>Nosocomial Elizabethkingia miricola genome.</title>
        <authorList>
            <person name="Morgado S."/>
            <person name="Fonseca E."/>
            <person name="Freitas F."/>
            <person name="Vicente A.C."/>
        </authorList>
    </citation>
    <scope>NUCLEOTIDE SEQUENCE [LARGE SCALE GENOMIC DNA]</scope>
    <source>
        <strain evidence="2 5">EM15</strain>
    </source>
</reference>
<dbReference type="InterPro" id="IPR005532">
    <property type="entry name" value="SUMF_dom"/>
</dbReference>
<evidence type="ECO:0000313" key="4">
    <source>
        <dbReference type="Proteomes" id="UP000324513"/>
    </source>
</evidence>
<evidence type="ECO:0000313" key="3">
    <source>
        <dbReference type="EMBL" id="TYO85106.1"/>
    </source>
</evidence>
<dbReference type="Proteomes" id="UP000324513">
    <property type="component" value="Unassembled WGS sequence"/>
</dbReference>
<dbReference type="EMBL" id="VNHK01000016">
    <property type="protein sequence ID" value="TYO85106.1"/>
    <property type="molecule type" value="Genomic_DNA"/>
</dbReference>
<gene>
    <name evidence="3" type="ORF">LX74_03626</name>
    <name evidence="2" type="ORF">QT385_03395</name>
</gene>
<sequence>MMRNLIYILVIFFSISCSEKQDQKQPKPVSRILMPVADTKKMLKIEGGSYKPFVGKETDSLVKVKTFYLDETAVTNAEFLTFLKANPQWTKSKVLRLFADSAYLKHWKGDYKIPNDVSPEAPVTCVSWFAAKAYAESVGKRLPTVDEWEYVARADENNKNAAATLEFTQRILKLYQQKLMYKQPVKQSKPNIWGVYDLFGTIWEWTEDFSSVMMSGESRKDNTTNETLFCAGASVTSSDLKNYAAFIRFALRGSVKADYTINNLGFRCARDAQNQ</sequence>
<organism evidence="2 5">
    <name type="scientific">Elizabethkingia miricola</name>
    <name type="common">Chryseobacterium miricola</name>
    <dbReference type="NCBI Taxonomy" id="172045"/>
    <lineage>
        <taxon>Bacteria</taxon>
        <taxon>Pseudomonadati</taxon>
        <taxon>Bacteroidota</taxon>
        <taxon>Flavobacteriia</taxon>
        <taxon>Flavobacteriales</taxon>
        <taxon>Weeksellaceae</taxon>
        <taxon>Elizabethkingia</taxon>
    </lineage>
</organism>
<dbReference type="SUPFAM" id="SSF56436">
    <property type="entry name" value="C-type lectin-like"/>
    <property type="match status" value="1"/>
</dbReference>
<dbReference type="InterPro" id="IPR016187">
    <property type="entry name" value="CTDL_fold"/>
</dbReference>
<dbReference type="Proteomes" id="UP001239265">
    <property type="component" value="Unassembled WGS sequence"/>
</dbReference>
<dbReference type="PROSITE" id="PS51257">
    <property type="entry name" value="PROKAR_LIPOPROTEIN"/>
    <property type="match status" value="1"/>
</dbReference>
<dbReference type="PANTHER" id="PTHR23150:SF19">
    <property type="entry name" value="FORMYLGLYCINE-GENERATING ENZYME"/>
    <property type="match status" value="1"/>
</dbReference>
<dbReference type="RefSeq" id="WP_090347007.1">
    <property type="nucleotide sequence ID" value="NZ_FLSS01000036.1"/>
</dbReference>
<dbReference type="PANTHER" id="PTHR23150">
    <property type="entry name" value="SULFATASE MODIFYING FACTOR 1, 2"/>
    <property type="match status" value="1"/>
</dbReference>
<name>A0ABD5B1K6_ELIMR</name>
<reference evidence="3 4" key="1">
    <citation type="submission" date="2019-07" db="EMBL/GenBank/DDBJ databases">
        <title>Genomic Encyclopedia of Archaeal and Bacterial Type Strains, Phase II (KMG-II): from individual species to whole genera.</title>
        <authorList>
            <person name="Goeker M."/>
        </authorList>
    </citation>
    <scope>NUCLEOTIDE SEQUENCE [LARGE SCALE GENOMIC DNA]</scope>
    <source>
        <strain evidence="3 4">DSM 14571</strain>
    </source>
</reference>
<dbReference type="Pfam" id="PF03781">
    <property type="entry name" value="FGE-sulfatase"/>
    <property type="match status" value="1"/>
</dbReference>
<comment type="caution">
    <text evidence="2">The sequence shown here is derived from an EMBL/GenBank/DDBJ whole genome shotgun (WGS) entry which is preliminary data.</text>
</comment>
<feature type="domain" description="Sulfatase-modifying factor enzyme-like" evidence="1">
    <location>
        <begin position="41"/>
        <end position="270"/>
    </location>
</feature>
<evidence type="ECO:0000313" key="5">
    <source>
        <dbReference type="Proteomes" id="UP001239265"/>
    </source>
</evidence>
<proteinExistence type="predicted"/>
<evidence type="ECO:0000313" key="2">
    <source>
        <dbReference type="EMBL" id="MDQ8747670.1"/>
    </source>
</evidence>
<dbReference type="AlphaFoldDB" id="A0ABD5B1K6"/>
<evidence type="ECO:0000259" key="1">
    <source>
        <dbReference type="Pfam" id="PF03781"/>
    </source>
</evidence>
<dbReference type="InterPro" id="IPR051043">
    <property type="entry name" value="Sulfatase_Mod_Factor_Kinase"/>
</dbReference>
<dbReference type="EMBL" id="JAUCQJ010000001">
    <property type="protein sequence ID" value="MDQ8747670.1"/>
    <property type="molecule type" value="Genomic_DNA"/>
</dbReference>
<dbReference type="Gene3D" id="3.90.1580.10">
    <property type="entry name" value="paralog of FGE (formylglycine-generating enzyme)"/>
    <property type="match status" value="1"/>
</dbReference>